<comment type="caution">
    <text evidence="2">The sequence shown here is derived from an EMBL/GenBank/DDBJ whole genome shotgun (WGS) entry which is preliminary data.</text>
</comment>
<evidence type="ECO:0000313" key="2">
    <source>
        <dbReference type="EMBL" id="GLW95617.1"/>
    </source>
</evidence>
<accession>A0A9W6QW32</accession>
<feature type="compositionally biased region" description="Polar residues" evidence="1">
    <location>
        <begin position="260"/>
        <end position="271"/>
    </location>
</feature>
<evidence type="ECO:0000313" key="3">
    <source>
        <dbReference type="Proteomes" id="UP001165042"/>
    </source>
</evidence>
<reference evidence="2" key="1">
    <citation type="submission" date="2023-02" db="EMBL/GenBank/DDBJ databases">
        <title>Actinokineospora globicatena NBRC 15670.</title>
        <authorList>
            <person name="Ichikawa N."/>
            <person name="Sato H."/>
            <person name="Tonouchi N."/>
        </authorList>
    </citation>
    <scope>NUCLEOTIDE SEQUENCE</scope>
    <source>
        <strain evidence="2">NBRC 15670</strain>
    </source>
</reference>
<dbReference type="RefSeq" id="WP_285613365.1">
    <property type="nucleotide sequence ID" value="NZ_BSSD01000015.1"/>
</dbReference>
<dbReference type="EMBL" id="BSSD01000015">
    <property type="protein sequence ID" value="GLW95617.1"/>
    <property type="molecule type" value="Genomic_DNA"/>
</dbReference>
<evidence type="ECO:0008006" key="4">
    <source>
        <dbReference type="Google" id="ProtNLM"/>
    </source>
</evidence>
<keyword evidence="3" id="KW-1185">Reference proteome</keyword>
<organism evidence="2 3">
    <name type="scientific">Actinokineospora globicatena</name>
    <dbReference type="NCBI Taxonomy" id="103729"/>
    <lineage>
        <taxon>Bacteria</taxon>
        <taxon>Bacillati</taxon>
        <taxon>Actinomycetota</taxon>
        <taxon>Actinomycetes</taxon>
        <taxon>Pseudonocardiales</taxon>
        <taxon>Pseudonocardiaceae</taxon>
        <taxon>Actinokineospora</taxon>
    </lineage>
</organism>
<dbReference type="Proteomes" id="UP001165042">
    <property type="component" value="Unassembled WGS sequence"/>
</dbReference>
<sequence>MAVHGAELPPYRALLVVDIRDFSGIPGVHHAKITDLVPVVLNTVFERCGLDKYWNSRLFGFSTGDGYVVGLHTGVLPRLLNPFLRVLQSELAYRAEVAADPVPLHMRVTVHVGPVTDSGQELASDGSGVARVEAHRLLDATPVRDLLTRSGPSTHVAAIVSGRAYHDAVASGYANEPADLYVQVPVKVKTYSDLAYLRVPVPTGDLLGRGFLPPAEPEAATAVEPAAGTTTNTAQHVHGKVVQAGRDVAQTHNNNYTFHQAENVNTGSGDQINGVRDHRGPR</sequence>
<name>A0A9W6QW32_9PSEU</name>
<proteinExistence type="predicted"/>
<evidence type="ECO:0000256" key="1">
    <source>
        <dbReference type="SAM" id="MobiDB-lite"/>
    </source>
</evidence>
<dbReference type="AlphaFoldDB" id="A0A9W6QW32"/>
<gene>
    <name evidence="2" type="ORF">Aglo03_64330</name>
</gene>
<feature type="region of interest" description="Disordered" evidence="1">
    <location>
        <begin position="260"/>
        <end position="282"/>
    </location>
</feature>
<protein>
    <recommendedName>
        <fullName evidence="4">Guanylate cyclase domain-containing protein</fullName>
    </recommendedName>
</protein>